<dbReference type="GO" id="GO:0005886">
    <property type="term" value="C:plasma membrane"/>
    <property type="evidence" value="ECO:0007669"/>
    <property type="project" value="InterPro"/>
</dbReference>
<keyword evidence="4" id="KW-1185">Reference proteome</keyword>
<organism evidence="3 4">
    <name type="scientific">Cordyceps militaris (strain CM01)</name>
    <name type="common">Caterpillar fungus</name>
    <dbReference type="NCBI Taxonomy" id="983644"/>
    <lineage>
        <taxon>Eukaryota</taxon>
        <taxon>Fungi</taxon>
        <taxon>Dikarya</taxon>
        <taxon>Ascomycota</taxon>
        <taxon>Pezizomycotina</taxon>
        <taxon>Sordariomycetes</taxon>
        <taxon>Hypocreomycetidae</taxon>
        <taxon>Hypocreales</taxon>
        <taxon>Cordycipitaceae</taxon>
        <taxon>Cordyceps</taxon>
    </lineage>
</organism>
<feature type="region of interest" description="Disordered" evidence="1">
    <location>
        <begin position="326"/>
        <end position="346"/>
    </location>
</feature>
<dbReference type="OMA" id="IIWTLMA"/>
<feature type="transmembrane region" description="Helical" evidence="2">
    <location>
        <begin position="289"/>
        <end position="312"/>
    </location>
</feature>
<dbReference type="HOGENOM" id="CLU_064532_0_0_1"/>
<dbReference type="AlphaFoldDB" id="G3JE48"/>
<keyword evidence="2" id="KW-0812">Transmembrane</keyword>
<evidence type="ECO:0000313" key="4">
    <source>
        <dbReference type="Proteomes" id="UP000001610"/>
    </source>
</evidence>
<name>G3JE48_CORMM</name>
<dbReference type="eggNOG" id="ENOG502S47U">
    <property type="taxonomic scope" value="Eukaryota"/>
</dbReference>
<dbReference type="GeneID" id="18166268"/>
<dbReference type="InterPro" id="IPR009571">
    <property type="entry name" value="SUR7/Rim9-like_fungi"/>
</dbReference>
<dbReference type="PANTHER" id="PTHR28019:SF7">
    <property type="entry name" value="SUR7 PROTEIN"/>
    <property type="match status" value="1"/>
</dbReference>
<dbReference type="GO" id="GO:0051285">
    <property type="term" value="C:cell cortex of cell tip"/>
    <property type="evidence" value="ECO:0007669"/>
    <property type="project" value="TreeGrafter"/>
</dbReference>
<feature type="transmembrane region" description="Helical" evidence="2">
    <location>
        <begin position="236"/>
        <end position="261"/>
    </location>
</feature>
<reference evidence="3 4" key="1">
    <citation type="journal article" date="2011" name="Genome Biol.">
        <title>Genome sequence of the insect pathogenic fungus Cordyceps militaris, a valued traditional Chinese medicine.</title>
        <authorList>
            <person name="Zheng P."/>
            <person name="Xia Y."/>
            <person name="Xiao G."/>
            <person name="Xiong C."/>
            <person name="Hu X."/>
            <person name="Zhang S."/>
            <person name="Zheng H."/>
            <person name="Huang Y."/>
            <person name="Zhou Y."/>
            <person name="Wang S."/>
            <person name="Zhao G.P."/>
            <person name="Liu X."/>
            <person name="St Leger R.J."/>
            <person name="Wang C."/>
        </authorList>
    </citation>
    <scope>NUCLEOTIDE SEQUENCE [LARGE SCALE GENOMIC DNA]</scope>
    <source>
        <strain evidence="3 4">CM01</strain>
    </source>
</reference>
<dbReference type="KEGG" id="cmt:CCM_04245"/>
<evidence type="ECO:0000313" key="3">
    <source>
        <dbReference type="EMBL" id="EGX92873.1"/>
    </source>
</evidence>
<evidence type="ECO:0008006" key="5">
    <source>
        <dbReference type="Google" id="ProtNLM"/>
    </source>
</evidence>
<protein>
    <recommendedName>
        <fullName evidence="5">Actin cortical patch SUR7/pH-response regulator PalI</fullName>
    </recommendedName>
</protein>
<evidence type="ECO:0000256" key="1">
    <source>
        <dbReference type="SAM" id="MobiDB-lite"/>
    </source>
</evidence>
<dbReference type="Proteomes" id="UP000001610">
    <property type="component" value="Unassembled WGS sequence"/>
</dbReference>
<keyword evidence="2" id="KW-0472">Membrane</keyword>
<dbReference type="InParanoid" id="G3JE48"/>
<accession>G3JE48</accession>
<evidence type="ECO:0000256" key="2">
    <source>
        <dbReference type="SAM" id="Phobius"/>
    </source>
</evidence>
<sequence>MRPSILRLSAVVSLVFTFISFILAAITLFAGRDTGTLENYAVLRVNVSLAPRAVIELGINQLTGGQNSRSVERMAPRSANWLENVSSGLRDLLGDIEKNITDVVTQGIDTFVDDAVAEAKRQLNISDWYSLHVLSTCQGDFTPNASVSNPGRHTTSCIGDVRHRFNIAAVLDQQFQIGNRNVSLGDLDWTDSIRKRVNGINDNLYALVILMSLAFGLLGATLFSTVAIIAWPTNKILVLATLILTALASSIIAGASIAITVQSSSEIRDLNRKTARIGIITTSGEQFLAIIWTLMALTTIVALTWQVLYVLVRRDARRAEIVRYSSKNDAARQQEPGSEAPLQREK</sequence>
<dbReference type="OrthoDB" id="4159154at2759"/>
<dbReference type="RefSeq" id="XP_006669456.1">
    <property type="nucleotide sequence ID" value="XM_006669393.1"/>
</dbReference>
<dbReference type="InterPro" id="IPR052413">
    <property type="entry name" value="SUR7_domain"/>
</dbReference>
<dbReference type="EMBL" id="JH126401">
    <property type="protein sequence ID" value="EGX92873.1"/>
    <property type="molecule type" value="Genomic_DNA"/>
</dbReference>
<dbReference type="PANTHER" id="PTHR28019">
    <property type="entry name" value="CELL MEMBRANE PROTEIN YLR413W-RELATED"/>
    <property type="match status" value="1"/>
</dbReference>
<dbReference type="Pfam" id="PF06687">
    <property type="entry name" value="SUR7"/>
    <property type="match status" value="1"/>
</dbReference>
<dbReference type="GO" id="GO:0031505">
    <property type="term" value="P:fungal-type cell wall organization"/>
    <property type="evidence" value="ECO:0007669"/>
    <property type="project" value="TreeGrafter"/>
</dbReference>
<keyword evidence="2" id="KW-1133">Transmembrane helix</keyword>
<feature type="transmembrane region" description="Helical" evidence="2">
    <location>
        <begin position="204"/>
        <end position="229"/>
    </location>
</feature>
<dbReference type="VEuPathDB" id="FungiDB:CCM_04245"/>
<proteinExistence type="predicted"/>
<gene>
    <name evidence="3" type="ORF">CCM_04245</name>
</gene>